<organism evidence="2 3">
    <name type="scientific">Lentinula lateritia</name>
    <dbReference type="NCBI Taxonomy" id="40482"/>
    <lineage>
        <taxon>Eukaryota</taxon>
        <taxon>Fungi</taxon>
        <taxon>Dikarya</taxon>
        <taxon>Basidiomycota</taxon>
        <taxon>Agaricomycotina</taxon>
        <taxon>Agaricomycetes</taxon>
        <taxon>Agaricomycetidae</taxon>
        <taxon>Agaricales</taxon>
        <taxon>Marasmiineae</taxon>
        <taxon>Omphalotaceae</taxon>
        <taxon>Lentinula</taxon>
    </lineage>
</organism>
<evidence type="ECO:0000313" key="2">
    <source>
        <dbReference type="EMBL" id="KAJ4479399.1"/>
    </source>
</evidence>
<sequence>MFLFSLASSRRLHQILSMYLFFTAMLVNVLVFAAPMPPTYLPLYILAKFTIRLGRRVGTNGPLLSNKIGFAPDQQFVLFVGDRHMFQYHHDTGKISSEIDVVDFKTFGSSPRNPDPPFIQLGTDHEQDIFINFHEKEIMTVKKPSDTMSIYGVGGFWGLIQDVEELRTTTGVRFTSDLEYVDAVFVVLMKLVRADGKTNLLESEDYQGWQDIFNVNRHLRAGVYRMLGAWDDQRRCRQ</sequence>
<feature type="transmembrane region" description="Helical" evidence="1">
    <location>
        <begin position="20"/>
        <end position="46"/>
    </location>
</feature>
<gene>
    <name evidence="2" type="ORF">C8R41DRAFT_922619</name>
</gene>
<keyword evidence="1" id="KW-1133">Transmembrane helix</keyword>
<reference evidence="2" key="1">
    <citation type="submission" date="2022-08" db="EMBL/GenBank/DDBJ databases">
        <title>A Global Phylogenomic Analysis of the Shiitake Genus Lentinula.</title>
        <authorList>
            <consortium name="DOE Joint Genome Institute"/>
            <person name="Sierra-Patev S."/>
            <person name="Min B."/>
            <person name="Naranjo-Ortiz M."/>
            <person name="Looney B."/>
            <person name="Konkel Z."/>
            <person name="Slot J.C."/>
            <person name="Sakamoto Y."/>
            <person name="Steenwyk J.L."/>
            <person name="Rokas A."/>
            <person name="Carro J."/>
            <person name="Camarero S."/>
            <person name="Ferreira P."/>
            <person name="Molpeceres G."/>
            <person name="Ruiz-Duenas F.J."/>
            <person name="Serrano A."/>
            <person name="Henrissat B."/>
            <person name="Drula E."/>
            <person name="Hughes K.W."/>
            <person name="Mata J.L."/>
            <person name="Ishikawa N.K."/>
            <person name="Vargas-Isla R."/>
            <person name="Ushijima S."/>
            <person name="Smith C.A."/>
            <person name="Ahrendt S."/>
            <person name="Andreopoulos W."/>
            <person name="He G."/>
            <person name="Labutti K."/>
            <person name="Lipzen A."/>
            <person name="Ng V."/>
            <person name="Riley R."/>
            <person name="Sandor L."/>
            <person name="Barry K."/>
            <person name="Martinez A.T."/>
            <person name="Xiao Y."/>
            <person name="Gibbons J.G."/>
            <person name="Terashima K."/>
            <person name="Grigoriev I.V."/>
            <person name="Hibbett D.S."/>
        </authorList>
    </citation>
    <scope>NUCLEOTIDE SEQUENCE</scope>
    <source>
        <strain evidence="2">RHP3577 ss4</strain>
    </source>
</reference>
<keyword evidence="1" id="KW-0812">Transmembrane</keyword>
<keyword evidence="3" id="KW-1185">Reference proteome</keyword>
<keyword evidence="1" id="KW-0472">Membrane</keyword>
<dbReference type="Proteomes" id="UP001150217">
    <property type="component" value="Unassembled WGS sequence"/>
</dbReference>
<proteinExistence type="predicted"/>
<name>A0ABQ8V7V4_9AGAR</name>
<comment type="caution">
    <text evidence="2">The sequence shown here is derived from an EMBL/GenBank/DDBJ whole genome shotgun (WGS) entry which is preliminary data.</text>
</comment>
<protein>
    <submittedName>
        <fullName evidence="2">Uncharacterized protein</fullName>
    </submittedName>
</protein>
<evidence type="ECO:0000313" key="3">
    <source>
        <dbReference type="Proteomes" id="UP001150217"/>
    </source>
</evidence>
<dbReference type="EMBL" id="JANVFT010000063">
    <property type="protein sequence ID" value="KAJ4479399.1"/>
    <property type="molecule type" value="Genomic_DNA"/>
</dbReference>
<accession>A0ABQ8V7V4</accession>
<evidence type="ECO:0000256" key="1">
    <source>
        <dbReference type="SAM" id="Phobius"/>
    </source>
</evidence>